<protein>
    <submittedName>
        <fullName evidence="2">Uncharacterized protein</fullName>
    </submittedName>
</protein>
<sequence>MEFERDFVTDLAKRIESGDLTGLQGWRQMHELIARFPGGRVPPDEGEKFLKKWGMPTPPN</sequence>
<feature type="region of interest" description="Disordered" evidence="1">
    <location>
        <begin position="37"/>
        <end position="60"/>
    </location>
</feature>
<dbReference type="EMBL" id="CP046172">
    <property type="protein sequence ID" value="QIS09371.1"/>
    <property type="molecule type" value="Genomic_DNA"/>
</dbReference>
<proteinExistence type="predicted"/>
<evidence type="ECO:0000313" key="3">
    <source>
        <dbReference type="Proteomes" id="UP000503540"/>
    </source>
</evidence>
<evidence type="ECO:0000256" key="1">
    <source>
        <dbReference type="SAM" id="MobiDB-lite"/>
    </source>
</evidence>
<dbReference type="RefSeq" id="WP_167472486.1">
    <property type="nucleotide sequence ID" value="NZ_CP046172.1"/>
</dbReference>
<reference evidence="2 3" key="1">
    <citation type="journal article" date="2019" name="ACS Chem. Biol.">
        <title>Identification and Mobilization of a Cryptic Antibiotic Biosynthesis Gene Locus from a Human-Pathogenic Nocardia Isolate.</title>
        <authorList>
            <person name="Herisse M."/>
            <person name="Ishida K."/>
            <person name="Porter J.L."/>
            <person name="Howden B."/>
            <person name="Hertweck C."/>
            <person name="Stinear T.P."/>
            <person name="Pidot S.J."/>
        </authorList>
    </citation>
    <scope>NUCLEOTIDE SEQUENCE [LARGE SCALE GENOMIC DNA]</scope>
    <source>
        <strain evidence="2 3">AUSMDU00012717</strain>
    </source>
</reference>
<dbReference type="AlphaFoldDB" id="A0A6G9Y841"/>
<dbReference type="KEGG" id="nah:F5544_07320"/>
<organism evidence="2 3">
    <name type="scientific">Nocardia arthritidis</name>
    <dbReference type="NCBI Taxonomy" id="228602"/>
    <lineage>
        <taxon>Bacteria</taxon>
        <taxon>Bacillati</taxon>
        <taxon>Actinomycetota</taxon>
        <taxon>Actinomycetes</taxon>
        <taxon>Mycobacteriales</taxon>
        <taxon>Nocardiaceae</taxon>
        <taxon>Nocardia</taxon>
    </lineage>
</organism>
<gene>
    <name evidence="2" type="ORF">F5544_07320</name>
</gene>
<name>A0A6G9Y841_9NOCA</name>
<keyword evidence="3" id="KW-1185">Reference proteome</keyword>
<dbReference type="Proteomes" id="UP000503540">
    <property type="component" value="Chromosome"/>
</dbReference>
<evidence type="ECO:0000313" key="2">
    <source>
        <dbReference type="EMBL" id="QIS09371.1"/>
    </source>
</evidence>
<accession>A0A6G9Y841</accession>